<reference evidence="2 3" key="1">
    <citation type="submission" date="2018-06" db="EMBL/GenBank/DDBJ databases">
        <title>Genomic Encyclopedia of Type Strains, Phase IV (KMG-IV): sequencing the most valuable type-strain genomes for metagenomic binning, comparative biology and taxonomic classification.</title>
        <authorList>
            <person name="Goeker M."/>
        </authorList>
    </citation>
    <scope>NUCLEOTIDE SEQUENCE [LARGE SCALE GENOMIC DNA]</scope>
    <source>
        <strain evidence="2 3">DSM 25532</strain>
    </source>
</reference>
<dbReference type="EMBL" id="QNRR01000002">
    <property type="protein sequence ID" value="RBP46153.1"/>
    <property type="molecule type" value="Genomic_DNA"/>
</dbReference>
<accession>A0A366HTA5</accession>
<dbReference type="AlphaFoldDB" id="A0A366HTA5"/>
<dbReference type="RefSeq" id="WP_113957686.1">
    <property type="nucleotide sequence ID" value="NZ_QNRR01000002.1"/>
</dbReference>
<keyword evidence="1" id="KW-0732">Signal</keyword>
<evidence type="ECO:0000313" key="2">
    <source>
        <dbReference type="EMBL" id="RBP46153.1"/>
    </source>
</evidence>
<name>A0A366HTA5_9BACT</name>
<evidence type="ECO:0008006" key="4">
    <source>
        <dbReference type="Google" id="ProtNLM"/>
    </source>
</evidence>
<feature type="chain" id="PRO_5016975073" description="Secreted protein" evidence="1">
    <location>
        <begin position="31"/>
        <end position="159"/>
    </location>
</feature>
<evidence type="ECO:0000256" key="1">
    <source>
        <dbReference type="SAM" id="SignalP"/>
    </source>
</evidence>
<protein>
    <recommendedName>
        <fullName evidence="4">Secreted protein</fullName>
    </recommendedName>
</protein>
<feature type="signal peptide" evidence="1">
    <location>
        <begin position="1"/>
        <end position="30"/>
    </location>
</feature>
<dbReference type="OrthoDB" id="827263at2"/>
<gene>
    <name evidence="2" type="ORF">DES53_102539</name>
</gene>
<proteinExistence type="predicted"/>
<evidence type="ECO:0000313" key="3">
    <source>
        <dbReference type="Proteomes" id="UP000253426"/>
    </source>
</evidence>
<comment type="caution">
    <text evidence="2">The sequence shown here is derived from an EMBL/GenBank/DDBJ whole genome shotgun (WGS) entry which is preliminary data.</text>
</comment>
<sequence>MMISVNLCRRGFVKSASLALATLLCISLQAEDKKKPTEQPAAAPDFTGDWNFQTKESGFGFDLVQTGDKIEGYHNSVVGGGRRVDTVLKEFGSPPSITGTVVNGVASVKFKSGYGDGEGEAEMKIVKGKLEWKIKNSTGQHYFPEECVLTKQKPRAKKN</sequence>
<organism evidence="2 3">
    <name type="scientific">Roseimicrobium gellanilyticum</name>
    <dbReference type="NCBI Taxonomy" id="748857"/>
    <lineage>
        <taxon>Bacteria</taxon>
        <taxon>Pseudomonadati</taxon>
        <taxon>Verrucomicrobiota</taxon>
        <taxon>Verrucomicrobiia</taxon>
        <taxon>Verrucomicrobiales</taxon>
        <taxon>Verrucomicrobiaceae</taxon>
        <taxon>Roseimicrobium</taxon>
    </lineage>
</organism>
<dbReference type="Proteomes" id="UP000253426">
    <property type="component" value="Unassembled WGS sequence"/>
</dbReference>
<keyword evidence="3" id="KW-1185">Reference proteome</keyword>